<accession>G0WFS3</accession>
<evidence type="ECO:0000256" key="2">
    <source>
        <dbReference type="SAM" id="MobiDB-lite"/>
    </source>
</evidence>
<dbReference type="EMBL" id="HE580275">
    <property type="protein sequence ID" value="CCD26634.1"/>
    <property type="molecule type" value="Genomic_DNA"/>
</dbReference>
<keyword evidence="1" id="KW-0175">Coiled coil</keyword>
<proteinExistence type="predicted"/>
<dbReference type="AlphaFoldDB" id="G0WFS3"/>
<feature type="coiled-coil region" evidence="1">
    <location>
        <begin position="233"/>
        <end position="260"/>
    </location>
</feature>
<gene>
    <name evidence="4" type="primary">NDAI0I00650</name>
    <name evidence="4" type="ordered locus">NDAI_0I00650</name>
</gene>
<dbReference type="Proteomes" id="UP000000689">
    <property type="component" value="Chromosome 9"/>
</dbReference>
<feature type="region of interest" description="Disordered" evidence="2">
    <location>
        <begin position="65"/>
        <end position="97"/>
    </location>
</feature>
<organism evidence="4 5">
    <name type="scientific">Naumovozyma dairenensis (strain ATCC 10597 / BCRC 20456 / CBS 421 / NBRC 0211 / NRRL Y-12639)</name>
    <name type="common">Saccharomyces dairenensis</name>
    <dbReference type="NCBI Taxonomy" id="1071378"/>
    <lineage>
        <taxon>Eukaryota</taxon>
        <taxon>Fungi</taxon>
        <taxon>Dikarya</taxon>
        <taxon>Ascomycota</taxon>
        <taxon>Saccharomycotina</taxon>
        <taxon>Saccharomycetes</taxon>
        <taxon>Saccharomycetales</taxon>
        <taxon>Saccharomycetaceae</taxon>
        <taxon>Naumovozyma</taxon>
    </lineage>
</organism>
<dbReference type="KEGG" id="ndi:NDAI_0I00650"/>
<dbReference type="Pfam" id="PF16796">
    <property type="entry name" value="Microtub_bd"/>
    <property type="match status" value="1"/>
</dbReference>
<keyword evidence="5" id="KW-1185">Reference proteome</keyword>
<sequence>MSNQSRIPFLSYNHTTINNNNNNNNTRQNNKIEPPVYKKPKLSMSPIPRSPMLKDVTNHFNSHTTMSSSRIAIPSSSRRLSFDPSNNNIERKSNTPGRVLTYNGDNNVIETFKRRERKIMKGINHLKNAIVEIEKDIYNFKTFEIPELILKNSNKLNDITSIMRTIHELSGKLDMRCMELDTIGRDEVMIVNNLQLQFSVEVQELENKLDRERFDKSIQCEQKLNDVENMKPSQDIQDEINSLNLQLNDVNEKFNKIKDENEKKCHDFEIELKEEFEKFKTEKNIPMSALQNEQEHLNLELKETQLKCETFEGKISNNDKEIQSMNQEILAIQNLITKTNELNISLRQNKIISQSKLNEQNKSLAKVQEKASSIEKIHKIQHDKLRQERMTRKRLENIVDETNCKIRCFAFIDENKLSERNFQIDYMNRTITIPGKRNNPLFINKIIPINKMSESDFLLQDYQMYYDLKINKKTDFSLFTISNNNGDTWDSLRYEMLRFMSINYPSYTTLIQHVFIANDSVTDILRNDQSEAGNINIDIKANSISLDSLQVDLKKIDLTTMNHHKPLPENGIHFSKLQVSITRHSSPINFYFIQINDEPTRHVLERLISRPSPALLYLSTPSSSPSSSSSLKSQDTGDVTLVARVLKTVLLGLSSSLLFKLDNEETINSLTDSIEKFIDYR</sequence>
<feature type="domain" description="Spindle pole body-associated protein Vik1/Cik1 microtubule binding" evidence="3">
    <location>
        <begin position="385"/>
        <end position="525"/>
    </location>
</feature>
<feature type="region of interest" description="Disordered" evidence="2">
    <location>
        <begin position="16"/>
        <end position="44"/>
    </location>
</feature>
<evidence type="ECO:0000313" key="5">
    <source>
        <dbReference type="Proteomes" id="UP000000689"/>
    </source>
</evidence>
<name>G0WFS3_NAUDC</name>
<dbReference type="RefSeq" id="XP_003671877.1">
    <property type="nucleotide sequence ID" value="XM_003671829.1"/>
</dbReference>
<feature type="compositionally biased region" description="Low complexity" evidence="2">
    <location>
        <begin position="67"/>
        <end position="79"/>
    </location>
</feature>
<dbReference type="OrthoDB" id="4067584at2759"/>
<dbReference type="Gene3D" id="3.40.850.20">
    <property type="match status" value="1"/>
</dbReference>
<dbReference type="InterPro" id="IPR031852">
    <property type="entry name" value="Vik1/Cik1_MT-bd"/>
</dbReference>
<protein>
    <recommendedName>
        <fullName evidence="3">Spindle pole body-associated protein Vik1/Cik1 microtubule binding domain-containing protein</fullName>
    </recommendedName>
</protein>
<dbReference type="GO" id="GO:0008017">
    <property type="term" value="F:microtubule binding"/>
    <property type="evidence" value="ECO:0007669"/>
    <property type="project" value="InterPro"/>
</dbReference>
<dbReference type="HOGENOM" id="CLU_025801_0_0_1"/>
<reference evidence="4 5" key="1">
    <citation type="journal article" date="2011" name="Proc. Natl. Acad. Sci. U.S.A.">
        <title>Evolutionary erosion of yeast sex chromosomes by mating-type switching accidents.</title>
        <authorList>
            <person name="Gordon J.L."/>
            <person name="Armisen D."/>
            <person name="Proux-Wera E."/>
            <person name="Oheigeartaigh S.S."/>
            <person name="Byrne K.P."/>
            <person name="Wolfe K.H."/>
        </authorList>
    </citation>
    <scope>NUCLEOTIDE SEQUENCE [LARGE SCALE GENOMIC DNA]</scope>
    <source>
        <strain evidence="5">ATCC 10597 / BCRC 20456 / CBS 421 / NBRC 0211 / NRRL Y-12639</strain>
    </source>
</reference>
<evidence type="ECO:0000259" key="3">
    <source>
        <dbReference type="Pfam" id="PF16796"/>
    </source>
</evidence>
<feature type="compositionally biased region" description="Low complexity" evidence="2">
    <location>
        <begin position="16"/>
        <end position="29"/>
    </location>
</feature>
<evidence type="ECO:0000256" key="1">
    <source>
        <dbReference type="SAM" id="Coils"/>
    </source>
</evidence>
<dbReference type="GeneID" id="11493488"/>
<evidence type="ECO:0000313" key="4">
    <source>
        <dbReference type="EMBL" id="CCD26634.1"/>
    </source>
</evidence>
<dbReference type="eggNOG" id="ENOG502RIY9">
    <property type="taxonomic scope" value="Eukaryota"/>
</dbReference>